<accession>U4KQV9</accession>
<keyword evidence="6" id="KW-1185">Reference proteome</keyword>
<dbReference type="InterPro" id="IPR036265">
    <property type="entry name" value="HIT-like_sf"/>
</dbReference>
<dbReference type="PROSITE" id="PS51084">
    <property type="entry name" value="HIT_2"/>
    <property type="match status" value="1"/>
</dbReference>
<sequence length="138" mass="15955">MSTIFTKIINREIPSYIVYEDDLVLAFLDITQASKGHTLVVTKNEYKDITEVPEETLSHLFKVVQKISKGMFKAFNIKGINLLNNNGEVAGQTVFHYHVHIIPRYESNELNFVFENNMDKTSKEMFIERQNLIISSLN</sequence>
<name>U4KQV9_ALTPJ</name>
<dbReference type="OrthoDB" id="9784774at2"/>
<dbReference type="CDD" id="cd01277">
    <property type="entry name" value="HINT_subgroup"/>
    <property type="match status" value="1"/>
</dbReference>
<dbReference type="EMBL" id="FO681347">
    <property type="protein sequence ID" value="CCV63646.1"/>
    <property type="molecule type" value="Genomic_DNA"/>
</dbReference>
<dbReference type="InterPro" id="IPR019808">
    <property type="entry name" value="Histidine_triad_CS"/>
</dbReference>
<evidence type="ECO:0000256" key="1">
    <source>
        <dbReference type="PIRSR" id="PIRSR601310-1"/>
    </source>
</evidence>
<dbReference type="AlphaFoldDB" id="U4KQV9"/>
<dbReference type="RefSeq" id="WP_026654038.1">
    <property type="nucleotide sequence ID" value="NC_022538.1"/>
</dbReference>
<dbReference type="GO" id="GO:0009117">
    <property type="term" value="P:nucleotide metabolic process"/>
    <property type="evidence" value="ECO:0007669"/>
    <property type="project" value="TreeGrafter"/>
</dbReference>
<dbReference type="PANTHER" id="PTHR46648">
    <property type="entry name" value="HIT FAMILY PROTEIN 1"/>
    <property type="match status" value="1"/>
</dbReference>
<evidence type="ECO:0000256" key="3">
    <source>
        <dbReference type="PROSITE-ProRule" id="PRU00464"/>
    </source>
</evidence>
<dbReference type="STRING" id="1318466.BN85400690"/>
<dbReference type="InterPro" id="IPR011146">
    <property type="entry name" value="HIT-like"/>
</dbReference>
<dbReference type="HOGENOM" id="CLU_056776_3_2_14"/>
<dbReference type="SUPFAM" id="SSF54197">
    <property type="entry name" value="HIT-like"/>
    <property type="match status" value="1"/>
</dbReference>
<dbReference type="Proteomes" id="UP000032740">
    <property type="component" value="Chromosome"/>
</dbReference>
<evidence type="ECO:0000313" key="5">
    <source>
        <dbReference type="EMBL" id="CCV63646.1"/>
    </source>
</evidence>
<feature type="active site" description="Tele-AMP-histidine intermediate" evidence="1">
    <location>
        <position position="98"/>
    </location>
</feature>
<feature type="domain" description="HIT" evidence="4">
    <location>
        <begin position="4"/>
        <end position="112"/>
    </location>
</feature>
<feature type="short sequence motif" description="Histidine triad motif" evidence="2 3">
    <location>
        <begin position="96"/>
        <end position="100"/>
    </location>
</feature>
<dbReference type="InterPro" id="IPR039384">
    <property type="entry name" value="HINT"/>
</dbReference>
<dbReference type="PRINTS" id="PR00332">
    <property type="entry name" value="HISTRIAD"/>
</dbReference>
<dbReference type="Pfam" id="PF01230">
    <property type="entry name" value="HIT"/>
    <property type="match status" value="1"/>
</dbReference>
<evidence type="ECO:0000313" key="6">
    <source>
        <dbReference type="Proteomes" id="UP000032740"/>
    </source>
</evidence>
<proteinExistence type="predicted"/>
<dbReference type="GO" id="GO:0003824">
    <property type="term" value="F:catalytic activity"/>
    <property type="evidence" value="ECO:0007669"/>
    <property type="project" value="InterPro"/>
</dbReference>
<dbReference type="PROSITE" id="PS00892">
    <property type="entry name" value="HIT_1"/>
    <property type="match status" value="1"/>
</dbReference>
<dbReference type="InterPro" id="IPR001310">
    <property type="entry name" value="Histidine_triad_HIT"/>
</dbReference>
<protein>
    <submittedName>
        <fullName evidence="5">Histidine triad (HIT) superfamily protein</fullName>
    </submittedName>
</protein>
<evidence type="ECO:0000256" key="2">
    <source>
        <dbReference type="PIRSR" id="PIRSR601310-3"/>
    </source>
</evidence>
<dbReference type="PANTHER" id="PTHR46648:SF1">
    <property type="entry name" value="ADENOSINE 5'-MONOPHOSPHORAMIDASE HNT1"/>
    <property type="match status" value="1"/>
</dbReference>
<organism evidence="5 6">
    <name type="scientific">Alteracholeplasma palmae (strain ATCC 49389 / J233)</name>
    <name type="common">Acholeplasma palmae</name>
    <dbReference type="NCBI Taxonomy" id="1318466"/>
    <lineage>
        <taxon>Bacteria</taxon>
        <taxon>Bacillati</taxon>
        <taxon>Mycoplasmatota</taxon>
        <taxon>Mollicutes</taxon>
        <taxon>Acholeplasmatales</taxon>
        <taxon>Acholeplasmataceae</taxon>
        <taxon>Acholeplasma</taxon>
    </lineage>
</organism>
<gene>
    <name evidence="5" type="ORF">BN85400690</name>
</gene>
<dbReference type="KEGG" id="apal:BN85400690"/>
<evidence type="ECO:0000259" key="4">
    <source>
        <dbReference type="PROSITE" id="PS51084"/>
    </source>
</evidence>
<reference evidence="5 6" key="1">
    <citation type="journal article" date="2013" name="J. Mol. Microbiol. Biotechnol.">
        <title>Analysis of the Complete Genomes of Acholeplasma brassicae , A. palmae and A. laidlawii and Their Comparison to the Obligate Parasites from ' Candidatus Phytoplasma'.</title>
        <authorList>
            <person name="Kube M."/>
            <person name="Siewert C."/>
            <person name="Migdoll A.M."/>
            <person name="Duduk B."/>
            <person name="Holz S."/>
            <person name="Rabus R."/>
            <person name="Seemuller E."/>
            <person name="Mitrovic J."/>
            <person name="Muller I."/>
            <person name="Buttner C."/>
            <person name="Reinhardt R."/>
        </authorList>
    </citation>
    <scope>NUCLEOTIDE SEQUENCE [LARGE SCALE GENOMIC DNA]</scope>
    <source>
        <strain evidence="5 6">J233</strain>
    </source>
</reference>
<dbReference type="Gene3D" id="3.30.428.10">
    <property type="entry name" value="HIT-like"/>
    <property type="match status" value="1"/>
</dbReference>